<dbReference type="Pfam" id="PF04932">
    <property type="entry name" value="Wzy_C"/>
    <property type="match status" value="1"/>
</dbReference>
<dbReference type="OrthoDB" id="4391260at2"/>
<keyword evidence="4 6" id="KW-0472">Membrane</keyword>
<dbReference type="AlphaFoldDB" id="A0A3L7ALV6"/>
<evidence type="ECO:0000259" key="7">
    <source>
        <dbReference type="Pfam" id="PF04932"/>
    </source>
</evidence>
<feature type="transmembrane region" description="Helical" evidence="6">
    <location>
        <begin position="130"/>
        <end position="149"/>
    </location>
</feature>
<sequence>MLEETSDSDSASRSGADGPRHGIADRAGFVLLLGTLALCPLPDGSVELVWTLVWGALTCLCVLLLSYRSVSGAPALVIAACGSLAGGFIAVALLQSQASGFLPQSIWPQASGLLGIDLPALSTAVRDAPLLATGGPLLASLLFIAGVVVSDDARRVELIFRVLIVVACLSGLLGLVALIFDIDALRPTDVPGALTTFFLNKNTTSTYLGSAFLLCLVLILHHLSAVLRKSGGTLPSIEAVIPSGTQRRVFIGLVASALVLGLLIPLAKSRSSLAITVVLAAIGCLVVLWRQARAWKFMVPLALAIFAVGYVFVGQGLRARVAQRGLDDENRSEVYRSVIEGIAQHPILGTGLGTFPSVFPALRSDDIDIGGVWNMAHSTPLELALTGGLPLMAGVAAFFCLCFVLLVRGVIRRPHDPYILGALLVGVLGVLHSTVDFTLQITGYLMIYAAVTGIGVGRALRQPSSGLFDKVRRRRSAEAGDSEGSPFRSGG</sequence>
<dbReference type="InterPro" id="IPR051533">
    <property type="entry name" value="WaaL-like"/>
</dbReference>
<reference evidence="8 9" key="1">
    <citation type="submission" date="2018-10" db="EMBL/GenBank/DDBJ databases">
        <title>Xanthobacter tagetidis genome sequencing and assembly.</title>
        <authorList>
            <person name="Maclea K.S."/>
            <person name="Goen A.E."/>
            <person name="Fatima S.A."/>
        </authorList>
    </citation>
    <scope>NUCLEOTIDE SEQUENCE [LARGE SCALE GENOMIC DNA]</scope>
    <source>
        <strain evidence="8 9">ATCC 700314</strain>
    </source>
</reference>
<keyword evidence="9" id="KW-1185">Reference proteome</keyword>
<comment type="caution">
    <text evidence="8">The sequence shown here is derived from an EMBL/GenBank/DDBJ whole genome shotgun (WGS) entry which is preliminary data.</text>
</comment>
<dbReference type="Proteomes" id="UP000269692">
    <property type="component" value="Unassembled WGS sequence"/>
</dbReference>
<comment type="subcellular location">
    <subcellularLocation>
        <location evidence="1">Membrane</location>
        <topology evidence="1">Multi-pass membrane protein</topology>
    </subcellularLocation>
</comment>
<feature type="transmembrane region" description="Helical" evidence="6">
    <location>
        <begin position="48"/>
        <end position="67"/>
    </location>
</feature>
<evidence type="ECO:0000256" key="1">
    <source>
        <dbReference type="ARBA" id="ARBA00004141"/>
    </source>
</evidence>
<evidence type="ECO:0000313" key="9">
    <source>
        <dbReference type="Proteomes" id="UP000269692"/>
    </source>
</evidence>
<evidence type="ECO:0000256" key="5">
    <source>
        <dbReference type="SAM" id="MobiDB-lite"/>
    </source>
</evidence>
<keyword evidence="3 6" id="KW-1133">Transmembrane helix</keyword>
<organism evidence="8 9">
    <name type="scientific">Xanthobacter tagetidis</name>
    <dbReference type="NCBI Taxonomy" id="60216"/>
    <lineage>
        <taxon>Bacteria</taxon>
        <taxon>Pseudomonadati</taxon>
        <taxon>Pseudomonadota</taxon>
        <taxon>Alphaproteobacteria</taxon>
        <taxon>Hyphomicrobiales</taxon>
        <taxon>Xanthobacteraceae</taxon>
        <taxon>Xanthobacter</taxon>
    </lineage>
</organism>
<evidence type="ECO:0000256" key="4">
    <source>
        <dbReference type="ARBA" id="ARBA00023136"/>
    </source>
</evidence>
<feature type="transmembrane region" description="Helical" evidence="6">
    <location>
        <begin position="207"/>
        <end position="227"/>
    </location>
</feature>
<feature type="transmembrane region" description="Helical" evidence="6">
    <location>
        <begin position="273"/>
        <end position="290"/>
    </location>
</feature>
<evidence type="ECO:0000256" key="6">
    <source>
        <dbReference type="SAM" id="Phobius"/>
    </source>
</evidence>
<dbReference type="InterPro" id="IPR007016">
    <property type="entry name" value="O-antigen_ligase-rel_domated"/>
</dbReference>
<protein>
    <submittedName>
        <fullName evidence="8">O-antigen ligase domain-containing protein</fullName>
    </submittedName>
</protein>
<evidence type="ECO:0000256" key="2">
    <source>
        <dbReference type="ARBA" id="ARBA00022692"/>
    </source>
</evidence>
<evidence type="ECO:0000313" key="8">
    <source>
        <dbReference type="EMBL" id="RLP80538.1"/>
    </source>
</evidence>
<feature type="domain" description="O-antigen ligase-related" evidence="7">
    <location>
        <begin position="256"/>
        <end position="394"/>
    </location>
</feature>
<proteinExistence type="predicted"/>
<feature type="transmembrane region" description="Helical" evidence="6">
    <location>
        <begin position="158"/>
        <end position="180"/>
    </location>
</feature>
<evidence type="ECO:0000256" key="3">
    <source>
        <dbReference type="ARBA" id="ARBA00022989"/>
    </source>
</evidence>
<dbReference type="PANTHER" id="PTHR37422:SF23">
    <property type="entry name" value="TEICHURONIC ACID BIOSYNTHESIS PROTEIN TUAE"/>
    <property type="match status" value="1"/>
</dbReference>
<feature type="transmembrane region" description="Helical" evidence="6">
    <location>
        <begin position="297"/>
        <end position="317"/>
    </location>
</feature>
<dbReference type="PANTHER" id="PTHR37422">
    <property type="entry name" value="TEICHURONIC ACID BIOSYNTHESIS PROTEIN TUAE"/>
    <property type="match status" value="1"/>
</dbReference>
<dbReference type="GO" id="GO:0016874">
    <property type="term" value="F:ligase activity"/>
    <property type="evidence" value="ECO:0007669"/>
    <property type="project" value="UniProtKB-KW"/>
</dbReference>
<gene>
    <name evidence="8" type="ORF">D9R14_05675</name>
</gene>
<dbReference type="GO" id="GO:0016020">
    <property type="term" value="C:membrane"/>
    <property type="evidence" value="ECO:0007669"/>
    <property type="project" value="UniProtKB-SubCell"/>
</dbReference>
<feature type="transmembrane region" description="Helical" evidence="6">
    <location>
        <begin position="73"/>
        <end position="94"/>
    </location>
</feature>
<feature type="transmembrane region" description="Helical" evidence="6">
    <location>
        <begin position="248"/>
        <end position="267"/>
    </location>
</feature>
<dbReference type="RefSeq" id="WP_121622331.1">
    <property type="nucleotide sequence ID" value="NZ_JACIIW010000006.1"/>
</dbReference>
<feature type="transmembrane region" description="Helical" evidence="6">
    <location>
        <begin position="441"/>
        <end position="460"/>
    </location>
</feature>
<feature type="transmembrane region" description="Helical" evidence="6">
    <location>
        <begin position="383"/>
        <end position="406"/>
    </location>
</feature>
<feature type="transmembrane region" description="Helical" evidence="6">
    <location>
        <begin position="418"/>
        <end position="435"/>
    </location>
</feature>
<keyword evidence="2 6" id="KW-0812">Transmembrane</keyword>
<keyword evidence="8" id="KW-0436">Ligase</keyword>
<name>A0A3L7ALV6_9HYPH</name>
<dbReference type="EMBL" id="RCTF01000003">
    <property type="protein sequence ID" value="RLP80538.1"/>
    <property type="molecule type" value="Genomic_DNA"/>
</dbReference>
<accession>A0A3L7ALV6</accession>
<feature type="region of interest" description="Disordered" evidence="5">
    <location>
        <begin position="471"/>
        <end position="491"/>
    </location>
</feature>